<dbReference type="EMBL" id="VULR01000023">
    <property type="protein sequence ID" value="MSS44355.1"/>
    <property type="molecule type" value="Genomic_DNA"/>
</dbReference>
<dbReference type="OrthoDB" id="8736147at2"/>
<protein>
    <recommendedName>
        <fullName evidence="1">Alpha-L-glutamate ligase-related protein ATP-grasp domain-containing protein</fullName>
    </recommendedName>
</protein>
<feature type="domain" description="Alpha-L-glutamate ligase-related protein ATP-grasp" evidence="1">
    <location>
        <begin position="72"/>
        <end position="334"/>
    </location>
</feature>
<sequence>MIGLHRKYLLFRSKVAILVEDMQSNIKVPFRIRIKCISKGFLSRSYFLYDLKNNNYKDYISDYERKKTRFINGDNAVILNNKIIFDNMTNGYIKTPAIYSVILDGKIYPYTNKTNESLICSSEELIAYIKNKGKVVLKPYINSDGGSGIYICKYLNGNIYFNDTIFKEENIKSLIDSLNKYIVTEYIEQHEYSAKIFRESVNTIRIITMEDPYTQEIFIPIAVHRFGTSEAGNVDNWNKGGLSAEVDIDTGILGKATRKPMKNEMEWYSNHPDTGEQIEGVKIPKWELIVKKILSLAKGMPFLKYVGWDVVVTKDGNILIIEANNCSGVNVLQVHRPLLTDSRVEKFYKYYKII</sequence>
<dbReference type="AlphaFoldDB" id="A0A844FKI4"/>
<gene>
    <name evidence="2" type="ORF">FYJ27_11655</name>
</gene>
<evidence type="ECO:0000313" key="3">
    <source>
        <dbReference type="Proteomes" id="UP000462760"/>
    </source>
</evidence>
<comment type="caution">
    <text evidence="2">The sequence shown here is derived from an EMBL/GenBank/DDBJ whole genome shotgun (WGS) entry which is preliminary data.</text>
</comment>
<dbReference type="InterPro" id="IPR039523">
    <property type="entry name" value="RimK-rel_E_lig_ATP-grasp"/>
</dbReference>
<evidence type="ECO:0000313" key="2">
    <source>
        <dbReference type="EMBL" id="MSS44355.1"/>
    </source>
</evidence>
<dbReference type="Proteomes" id="UP000462760">
    <property type="component" value="Unassembled WGS sequence"/>
</dbReference>
<organism evidence="2 3">
    <name type="scientific">Anaerosalibacter bizertensis</name>
    <dbReference type="NCBI Taxonomy" id="932217"/>
    <lineage>
        <taxon>Bacteria</taxon>
        <taxon>Bacillati</taxon>
        <taxon>Bacillota</taxon>
        <taxon>Tissierellia</taxon>
        <taxon>Tissierellales</taxon>
        <taxon>Sporanaerobacteraceae</taxon>
        <taxon>Anaerosalibacter</taxon>
    </lineage>
</organism>
<name>A0A844FKI4_9FIRM</name>
<accession>A0A844FKI4</accession>
<evidence type="ECO:0000259" key="1">
    <source>
        <dbReference type="Pfam" id="PF14397"/>
    </source>
</evidence>
<proteinExistence type="predicted"/>
<dbReference type="Pfam" id="PF14397">
    <property type="entry name" value="ATPgrasp_ST"/>
    <property type="match status" value="1"/>
</dbReference>
<dbReference type="SUPFAM" id="SSF56059">
    <property type="entry name" value="Glutathione synthetase ATP-binding domain-like"/>
    <property type="match status" value="1"/>
</dbReference>
<reference evidence="2 3" key="1">
    <citation type="submission" date="2019-08" db="EMBL/GenBank/DDBJ databases">
        <title>In-depth cultivation of the pig gut microbiome towards novel bacterial diversity and tailored functional studies.</title>
        <authorList>
            <person name="Wylensek D."/>
            <person name="Hitch T.C.A."/>
            <person name="Clavel T."/>
        </authorList>
    </citation>
    <scope>NUCLEOTIDE SEQUENCE [LARGE SCALE GENOMIC DNA]</scope>
    <source>
        <strain evidence="2 3">Med78-601-WT-4W-RMD-3</strain>
    </source>
</reference>
<dbReference type="RefSeq" id="WP_154485024.1">
    <property type="nucleotide sequence ID" value="NZ_VULR01000023.1"/>
</dbReference>